<gene>
    <name evidence="1" type="ORF">N7U68_18780</name>
</gene>
<keyword evidence="2" id="KW-1185">Reference proteome</keyword>
<evidence type="ECO:0000313" key="1">
    <source>
        <dbReference type="EMBL" id="UXX83096.1"/>
    </source>
</evidence>
<protein>
    <submittedName>
        <fullName evidence="1">DUF488 domain-containing protein</fullName>
    </submittedName>
</protein>
<evidence type="ECO:0000313" key="2">
    <source>
        <dbReference type="Proteomes" id="UP001064087"/>
    </source>
</evidence>
<proteinExistence type="predicted"/>
<dbReference type="EMBL" id="CP106738">
    <property type="protein sequence ID" value="UXX83096.1"/>
    <property type="molecule type" value="Genomic_DNA"/>
</dbReference>
<dbReference type="InterPro" id="IPR052552">
    <property type="entry name" value="YeaO-like"/>
</dbReference>
<dbReference type="PANTHER" id="PTHR36849">
    <property type="entry name" value="CYTOPLASMIC PROTEIN-RELATED"/>
    <property type="match status" value="1"/>
</dbReference>
<dbReference type="RefSeq" id="WP_263047807.1">
    <property type="nucleotide sequence ID" value="NZ_CP106738.1"/>
</dbReference>
<dbReference type="PANTHER" id="PTHR36849:SF1">
    <property type="entry name" value="CYTOPLASMIC PROTEIN"/>
    <property type="match status" value="1"/>
</dbReference>
<name>A0ABY6DAD1_9RHOB</name>
<dbReference type="Pfam" id="PF22752">
    <property type="entry name" value="DUF488-N3i"/>
    <property type="match status" value="1"/>
</dbReference>
<sequence>MNTTPDITIARVYDDPASDDRTRILVDRVWPRGIAKEDLDHDDWNKEVAPSDDLRKWFGHDPDRWAEFRNRYMHELAGNADAVERCLKCCRKGPVTLLYAAKDREHNQAVVLRDYLSQRMKSTTT</sequence>
<organism evidence="1 2">
    <name type="scientific">Roseovarius pelagicus</name>
    <dbReference type="NCBI Taxonomy" id="2980108"/>
    <lineage>
        <taxon>Bacteria</taxon>
        <taxon>Pseudomonadati</taxon>
        <taxon>Pseudomonadota</taxon>
        <taxon>Alphaproteobacteria</taxon>
        <taxon>Rhodobacterales</taxon>
        <taxon>Roseobacteraceae</taxon>
        <taxon>Roseovarius</taxon>
    </lineage>
</organism>
<accession>A0ABY6DAD1</accession>
<dbReference type="Proteomes" id="UP001064087">
    <property type="component" value="Chromosome"/>
</dbReference>
<reference evidence="1" key="1">
    <citation type="submission" date="2022-10" db="EMBL/GenBank/DDBJ databases">
        <title>Roseovarius pelagicus sp. nov., isolated from Arctic seawater.</title>
        <authorList>
            <person name="Hong Y.W."/>
            <person name="Hwang C.Y."/>
        </authorList>
    </citation>
    <scope>NUCLEOTIDE SEQUENCE</scope>
    <source>
        <strain evidence="1">HL-MP18</strain>
    </source>
</reference>